<keyword evidence="2" id="KW-1185">Reference proteome</keyword>
<dbReference type="AlphaFoldDB" id="A0A0D9QK59"/>
<evidence type="ECO:0000313" key="1">
    <source>
        <dbReference type="EMBL" id="KJP86091.1"/>
    </source>
</evidence>
<dbReference type="RefSeq" id="XP_012337315.1">
    <property type="nucleotide sequence ID" value="XM_012481892.1"/>
</dbReference>
<dbReference type="OrthoDB" id="383264at2759"/>
<dbReference type="VEuPathDB" id="PlasmoDB:AK88_04282"/>
<dbReference type="Proteomes" id="UP000054561">
    <property type="component" value="Unassembled WGS sequence"/>
</dbReference>
<protein>
    <submittedName>
        <fullName evidence="1">Uncharacterized protein</fullName>
    </submittedName>
</protein>
<organism evidence="1 2">
    <name type="scientific">Plasmodium fragile</name>
    <dbReference type="NCBI Taxonomy" id="5857"/>
    <lineage>
        <taxon>Eukaryota</taxon>
        <taxon>Sar</taxon>
        <taxon>Alveolata</taxon>
        <taxon>Apicomplexa</taxon>
        <taxon>Aconoidasida</taxon>
        <taxon>Haemosporida</taxon>
        <taxon>Plasmodiidae</taxon>
        <taxon>Plasmodium</taxon>
        <taxon>Plasmodium (Plasmodium)</taxon>
    </lineage>
</organism>
<reference evidence="1 2" key="1">
    <citation type="submission" date="2014-03" db="EMBL/GenBank/DDBJ databases">
        <title>The Genome Sequence of Plasmodium fragile nilgiri.</title>
        <authorList>
            <consortium name="The Broad Institute Genomics Platform"/>
            <consortium name="The Broad Institute Genome Sequencing Center for Infectious Disease"/>
            <person name="Neafsey D."/>
            <person name="Duraisingh M."/>
            <person name="Young S.K."/>
            <person name="Zeng Q."/>
            <person name="Gargeya S."/>
            <person name="Abouelleil A."/>
            <person name="Alvarado L."/>
            <person name="Chapman S.B."/>
            <person name="Gainer-Dewar J."/>
            <person name="Goldberg J."/>
            <person name="Griggs A."/>
            <person name="Gujja S."/>
            <person name="Hansen M."/>
            <person name="Howarth C."/>
            <person name="Imamovic A."/>
            <person name="Larimer J."/>
            <person name="Pearson M."/>
            <person name="Poon T.W."/>
            <person name="Priest M."/>
            <person name="Roberts A."/>
            <person name="Saif S."/>
            <person name="Shea T."/>
            <person name="Sykes S."/>
            <person name="Wortman J."/>
            <person name="Nusbaum C."/>
            <person name="Birren B."/>
        </authorList>
    </citation>
    <scope>NUCLEOTIDE SEQUENCE [LARGE SCALE GENOMIC DNA]</scope>
    <source>
        <strain evidence="2">nilgiri</strain>
    </source>
</reference>
<gene>
    <name evidence="1" type="ORF">AK88_04282</name>
</gene>
<dbReference type="EMBL" id="KQ001702">
    <property type="protein sequence ID" value="KJP86091.1"/>
    <property type="molecule type" value="Genomic_DNA"/>
</dbReference>
<proteinExistence type="predicted"/>
<dbReference type="GeneID" id="24269596"/>
<evidence type="ECO:0000313" key="2">
    <source>
        <dbReference type="Proteomes" id="UP000054561"/>
    </source>
</evidence>
<sequence>MVANEDNVVSGQRNLGQRGNIPSVEMKKDALKKWVAQQHRQLNVHRHEEWFKHLLEHIEEETESHKGEVPVIDKDLEVEKAMAAADMLRVRDVQRSQQLHRQPYMNQRFTAKTWILILALVIEQCAVERRLQETELYVDALLQQC</sequence>
<accession>A0A0D9QK59</accession>
<name>A0A0D9QK59_PLAFR</name>